<name>A0A370FX24_GLULI</name>
<dbReference type="EMBL" id="QQAW01000012">
    <property type="protein sequence ID" value="RDI36197.1"/>
    <property type="molecule type" value="Genomic_DNA"/>
</dbReference>
<protein>
    <submittedName>
        <fullName evidence="3">Uncharacterized protein</fullName>
    </submittedName>
</protein>
<evidence type="ECO:0000313" key="2">
    <source>
        <dbReference type="EMBL" id="MBB2188085.1"/>
    </source>
</evidence>
<evidence type="ECO:0000256" key="1">
    <source>
        <dbReference type="SAM" id="MobiDB-lite"/>
    </source>
</evidence>
<evidence type="ECO:0000313" key="3">
    <source>
        <dbReference type="EMBL" id="RDI36197.1"/>
    </source>
</evidence>
<organism evidence="3 4">
    <name type="scientific">Gluconacetobacter liquefaciens</name>
    <name type="common">Acetobacter liquefaciens</name>
    <dbReference type="NCBI Taxonomy" id="89584"/>
    <lineage>
        <taxon>Bacteria</taxon>
        <taxon>Pseudomonadati</taxon>
        <taxon>Pseudomonadota</taxon>
        <taxon>Alphaproteobacteria</taxon>
        <taxon>Acetobacterales</taxon>
        <taxon>Acetobacteraceae</taxon>
        <taxon>Gluconacetobacter</taxon>
    </lineage>
</organism>
<keyword evidence="4" id="KW-1185">Reference proteome</keyword>
<dbReference type="AlphaFoldDB" id="A0A370FX24"/>
<dbReference type="EMBL" id="JABEQI010000014">
    <property type="protein sequence ID" value="MBB2188085.1"/>
    <property type="molecule type" value="Genomic_DNA"/>
</dbReference>
<dbReference type="Proteomes" id="UP000562982">
    <property type="component" value="Unassembled WGS sequence"/>
</dbReference>
<evidence type="ECO:0000313" key="4">
    <source>
        <dbReference type="Proteomes" id="UP000254958"/>
    </source>
</evidence>
<evidence type="ECO:0000313" key="5">
    <source>
        <dbReference type="Proteomes" id="UP000562982"/>
    </source>
</evidence>
<comment type="caution">
    <text evidence="3">The sequence shown here is derived from an EMBL/GenBank/DDBJ whole genome shotgun (WGS) entry which is preliminary data.</text>
</comment>
<dbReference type="RefSeq" id="WP_141289160.1">
    <property type="nucleotide sequence ID" value="NZ_BJMI01000037.1"/>
</dbReference>
<feature type="region of interest" description="Disordered" evidence="1">
    <location>
        <begin position="342"/>
        <end position="364"/>
    </location>
</feature>
<feature type="compositionally biased region" description="Basic and acidic residues" evidence="1">
    <location>
        <begin position="354"/>
        <end position="364"/>
    </location>
</feature>
<sequence>MSYWKQSFDQPIASAFQSIIESNLNRKDLLPNFSCNIDSGHDKITGSVPKFFSNYLKEEYSLFFGRKILLQKLDINNAIMFCAERPWMFKDPGRGIFFSSIVTAVYSVCAKYEGEDERDINSLLLHDAVRNMNDFCKLVEYHDSFKERPDIFWAPTTASEGKIGADLALLFHRKLGVNDWYSVALLQGKKNLNINGTCSISRGDDGTSQLNRLISSGMSYYVFYQQPGQRNAGGISCIPATVKTANEVFLEYSKSLKLSTNSLSGDSLCSLCEFIFNQVFETDYSNMRTFSNPEDALACLQQQRDLKAMVALSAASSPAFEKLKILCANHALIDESKMISVPIISPPPPPPPPSHDDKPPGMGR</sequence>
<feature type="compositionally biased region" description="Pro residues" evidence="1">
    <location>
        <begin position="344"/>
        <end position="353"/>
    </location>
</feature>
<dbReference type="Proteomes" id="UP000254958">
    <property type="component" value="Unassembled WGS sequence"/>
</dbReference>
<gene>
    <name evidence="3" type="ORF">C7453_11278</name>
    <name evidence="2" type="ORF">HLH32_17240</name>
</gene>
<accession>A0A370FX24</accession>
<reference evidence="2 5" key="2">
    <citation type="submission" date="2020-04" db="EMBL/GenBank/DDBJ databases">
        <title>Description of novel Gluconacetobacter.</title>
        <authorList>
            <person name="Sombolestani A."/>
        </authorList>
    </citation>
    <scope>NUCLEOTIDE SEQUENCE [LARGE SCALE GENOMIC DNA]</scope>
    <source>
        <strain evidence="2 5">LMG 1382</strain>
    </source>
</reference>
<reference evidence="3 4" key="1">
    <citation type="submission" date="2018-07" db="EMBL/GenBank/DDBJ databases">
        <title>Genomic Encyclopedia of Type Strains, Phase IV (KMG-IV): sequencing the most valuable type-strain genomes for metagenomic binning, comparative biology and taxonomic classification.</title>
        <authorList>
            <person name="Goeker M."/>
        </authorList>
    </citation>
    <scope>NUCLEOTIDE SEQUENCE [LARGE SCALE GENOMIC DNA]</scope>
    <source>
        <strain evidence="3 4">DSM 5603</strain>
    </source>
</reference>
<proteinExistence type="predicted"/>